<keyword evidence="2" id="KW-0238">DNA-binding</keyword>
<dbReference type="GO" id="GO:0003677">
    <property type="term" value="F:DNA binding"/>
    <property type="evidence" value="ECO:0007669"/>
    <property type="project" value="UniProtKB-KW"/>
</dbReference>
<dbReference type="Gene3D" id="2.40.50.200">
    <property type="entry name" value="Bacterial OB-fold"/>
    <property type="match status" value="1"/>
</dbReference>
<dbReference type="Proteomes" id="UP000253688">
    <property type="component" value="Unassembled WGS sequence"/>
</dbReference>
<proteinExistence type="predicted"/>
<organism evidence="2 3">
    <name type="scientific">Acinetobacter junii</name>
    <dbReference type="NCBI Taxonomy" id="40215"/>
    <lineage>
        <taxon>Bacteria</taxon>
        <taxon>Pseudomonadati</taxon>
        <taxon>Pseudomonadota</taxon>
        <taxon>Gammaproteobacteria</taxon>
        <taxon>Moraxellales</taxon>
        <taxon>Moraxellaceae</taxon>
        <taxon>Acinetobacter</taxon>
    </lineage>
</organism>
<dbReference type="Pfam" id="PF04076">
    <property type="entry name" value="BOF"/>
    <property type="match status" value="1"/>
</dbReference>
<dbReference type="PANTHER" id="PTHR36571:SF1">
    <property type="entry name" value="PROTEIN YGIW"/>
    <property type="match status" value="1"/>
</dbReference>
<comment type="caution">
    <text evidence="2">The sequence shown here is derived from an EMBL/GenBank/DDBJ whole genome shotgun (WGS) entry which is preliminary data.</text>
</comment>
<gene>
    <name evidence="2" type="ORF">DC346_13345</name>
</gene>
<dbReference type="InterPro" id="IPR005220">
    <property type="entry name" value="CarO-like"/>
</dbReference>
<keyword evidence="1" id="KW-0732">Signal</keyword>
<dbReference type="SUPFAM" id="SSF101756">
    <property type="entry name" value="Hypothetical protein YgiW"/>
    <property type="match status" value="1"/>
</dbReference>
<dbReference type="STRING" id="40215.BVL33_00505"/>
<dbReference type="AlphaFoldDB" id="A0A365PG33"/>
<dbReference type="PANTHER" id="PTHR36571">
    <property type="entry name" value="PROTEIN YGIW"/>
    <property type="match status" value="1"/>
</dbReference>
<evidence type="ECO:0000313" key="3">
    <source>
        <dbReference type="Proteomes" id="UP000253688"/>
    </source>
</evidence>
<dbReference type="EMBL" id="QEWH01000079">
    <property type="protein sequence ID" value="RBA44409.1"/>
    <property type="molecule type" value="Genomic_DNA"/>
</dbReference>
<sequence>MRTISLGLMIGLLSIAASHTWAGKQDAVLLKEAAQNSVLVRDIVKYADETGVTLTGRISKHLHSDHYEFQDQSGSIVVEIDDDLWQQARLSVGDSVRLIVEVDTHRYKSTDIEVIKIEKYGHQ</sequence>
<accession>A0A365PG33</accession>
<reference evidence="2 3" key="1">
    <citation type="submission" date="2018-04" db="EMBL/GenBank/DDBJ databases">
        <title>Acinetobacter junii Genome sequencing and assembly.</title>
        <authorList>
            <person name="Su J."/>
            <person name="Rensing C."/>
            <person name="Mazhar H.S."/>
        </authorList>
    </citation>
    <scope>NUCLEOTIDE SEQUENCE [LARGE SCALE GENOMIC DNA]</scope>
    <source>
        <strain evidence="2 3">SC22</strain>
    </source>
</reference>
<dbReference type="NCBIfam" id="NF033674">
    <property type="entry name" value="stress_OB_fold"/>
    <property type="match status" value="1"/>
</dbReference>
<evidence type="ECO:0000313" key="2">
    <source>
        <dbReference type="EMBL" id="RBA44409.1"/>
    </source>
</evidence>
<name>A0A365PG33_ACIJU</name>
<protein>
    <submittedName>
        <fullName evidence="2">DNA-binding protein</fullName>
    </submittedName>
</protein>
<dbReference type="RefSeq" id="WP_112987638.1">
    <property type="nucleotide sequence ID" value="NZ_CP131470.1"/>
</dbReference>
<dbReference type="InterPro" id="IPR036700">
    <property type="entry name" value="BOBF_sf"/>
</dbReference>
<evidence type="ECO:0000256" key="1">
    <source>
        <dbReference type="ARBA" id="ARBA00022729"/>
    </source>
</evidence>